<dbReference type="InterPro" id="IPR052752">
    <property type="entry name" value="NACHT-WD_repeat"/>
</dbReference>
<dbReference type="Pfam" id="PF13191">
    <property type="entry name" value="AAA_16"/>
    <property type="match status" value="1"/>
</dbReference>
<feature type="coiled-coil region" evidence="1">
    <location>
        <begin position="1120"/>
        <end position="1147"/>
    </location>
</feature>
<evidence type="ECO:0000256" key="2">
    <source>
        <dbReference type="SAM" id="MobiDB-lite"/>
    </source>
</evidence>
<protein>
    <recommendedName>
        <fullName evidence="3">Orc1-like AAA ATPase domain-containing protein</fullName>
    </recommendedName>
</protein>
<feature type="region of interest" description="Disordered" evidence="2">
    <location>
        <begin position="437"/>
        <end position="488"/>
    </location>
</feature>
<evidence type="ECO:0000259" key="3">
    <source>
        <dbReference type="Pfam" id="PF13191"/>
    </source>
</evidence>
<feature type="region of interest" description="Disordered" evidence="2">
    <location>
        <begin position="351"/>
        <end position="393"/>
    </location>
</feature>
<organism evidence="4 5">
    <name type="scientific">Aphanomyces euteiches</name>
    <dbReference type="NCBI Taxonomy" id="100861"/>
    <lineage>
        <taxon>Eukaryota</taxon>
        <taxon>Sar</taxon>
        <taxon>Stramenopiles</taxon>
        <taxon>Oomycota</taxon>
        <taxon>Saprolegniomycetes</taxon>
        <taxon>Saprolegniales</taxon>
        <taxon>Verrucalvaceae</taxon>
        <taxon>Aphanomyces</taxon>
    </lineage>
</organism>
<feature type="domain" description="Orc1-like AAA ATPase" evidence="3">
    <location>
        <begin position="39"/>
        <end position="176"/>
    </location>
</feature>
<dbReference type="Proteomes" id="UP000481153">
    <property type="component" value="Unassembled WGS sequence"/>
</dbReference>
<feature type="compositionally biased region" description="Polar residues" evidence="2">
    <location>
        <begin position="1534"/>
        <end position="1545"/>
    </location>
</feature>
<keyword evidence="1" id="KW-0175">Coiled coil</keyword>
<feature type="region of interest" description="Disordered" evidence="2">
    <location>
        <begin position="548"/>
        <end position="577"/>
    </location>
</feature>
<reference evidence="4 5" key="1">
    <citation type="submission" date="2019-07" db="EMBL/GenBank/DDBJ databases">
        <title>Genomics analysis of Aphanomyces spp. identifies a new class of oomycete effector associated with host adaptation.</title>
        <authorList>
            <person name="Gaulin E."/>
        </authorList>
    </citation>
    <scope>NUCLEOTIDE SEQUENCE [LARGE SCALE GENOMIC DNA]</scope>
    <source>
        <strain evidence="4 5">ATCC 201684</strain>
    </source>
</reference>
<feature type="region of interest" description="Disordered" evidence="2">
    <location>
        <begin position="1436"/>
        <end position="1545"/>
    </location>
</feature>
<dbReference type="PANTHER" id="PTHR19871">
    <property type="entry name" value="BETA TRANSDUCIN-RELATED PROTEIN"/>
    <property type="match status" value="1"/>
</dbReference>
<feature type="coiled-coil region" evidence="1">
    <location>
        <begin position="1285"/>
        <end position="1312"/>
    </location>
</feature>
<feature type="region of interest" description="Disordered" evidence="2">
    <location>
        <begin position="855"/>
        <end position="912"/>
    </location>
</feature>
<dbReference type="InterPro" id="IPR041664">
    <property type="entry name" value="AAA_16"/>
</dbReference>
<name>A0A6G0X7D9_9STRA</name>
<feature type="compositionally biased region" description="Low complexity" evidence="2">
    <location>
        <begin position="467"/>
        <end position="483"/>
    </location>
</feature>
<comment type="caution">
    <text evidence="4">The sequence shown here is derived from an EMBL/GenBank/DDBJ whole genome shotgun (WGS) entry which is preliminary data.</text>
</comment>
<dbReference type="VEuPathDB" id="FungiDB:AeMF1_002072"/>
<accession>A0A6G0X7D9</accession>
<evidence type="ECO:0000313" key="5">
    <source>
        <dbReference type="Proteomes" id="UP000481153"/>
    </source>
</evidence>
<evidence type="ECO:0000313" key="4">
    <source>
        <dbReference type="EMBL" id="KAF0735813.1"/>
    </source>
</evidence>
<dbReference type="InterPro" id="IPR027417">
    <property type="entry name" value="P-loop_NTPase"/>
</dbReference>
<dbReference type="SUPFAM" id="SSF52540">
    <property type="entry name" value="P-loop containing nucleoside triphosphate hydrolases"/>
    <property type="match status" value="1"/>
</dbReference>
<gene>
    <name evidence="4" type="ORF">Ae201684_007818</name>
</gene>
<dbReference type="EMBL" id="VJMJ01000093">
    <property type="protein sequence ID" value="KAF0735813.1"/>
    <property type="molecule type" value="Genomic_DNA"/>
</dbReference>
<sequence length="1545" mass="173315">MAKGRPPVDEIDSISEFESEFHHAFVKGRLAHDDFVFQASLLRELDEFCDVDSMHVPKGPLIVFGEPGSGKSAFLANWMNRRKKKFHNWNNGFPEFIFYHAVGCTRQGAFVSRLLERILTEMKEFFELAKDVPTLEERLSWQFPRYLDAASRKGRTILIVDGVHRLRTTDGDSILKWLPLSFPPNVRLILAATSPSSRHATVASDSDMLSTMERIKVEASRRNWTTVCIDPFTVEEARTVVHKFLARQINGTPTLQLFDLQQKAIASVPRATNAMFLKTLLIGLEWMAGRGYNIHAILRDWLVVSSISSLYEAILRSMEAGYTTSVSDTQDSMLFLQEHSLDATFAWMPQMTTRPSSSSSTSTLPTHRTSTPDRRSPPLDTEPYNSDDEMRTPRVMEETDANIPLLFRELAADATPLGQDSLESGPRPIVLSVFTSSKPPALGQEDDSADTLGGALSFQKKSPEGASSPPSLSDSPPRPSVVRPVERTKTMRTSSFPIYVTGGQNVLGLDGLLGKALCVLYVARHGLLLHELRTLMQAMTVDETRKKDMTAPEMDDDDDDNSSLNAILSDNGPSSRARAPAFSEETWTTLLSALRALGCLFLQDIVLLPHCNDALRELIWWRYIGSLKAEETYHHWLVRFFISHSATFRRVEELPWHLASCKRWLALKDILVNLPMFQLFFTATYKTELFSYWKMLTEGVYVSGSATPPPPPSSQCFTETQDNGGIVEPPAITTFDLVREYNKSIEEWYHTARPATKQLLPMLQTMTKFIFEYSVFSQSELPRFNHPALDLKALASSGFRFVDQLPHAIAQQALDPSLHWLYHRWVWVQFPWLALGHEIEDPKLAVSLISSSSSTSTQDVKATDQDPVEPGSPQPALTPGNSTPPPPNPANASLPSCQSMPNLTRKPPGPTISPYKLKGITNASLPTIAVANAPNTLDIIGPNSPTHVLMRRKTNFVGYKNAPTACFPAQIKSPPRLDDASLNSGVGKLLSQGSSASVPSSEGFGLPAHMQEYSKTEADIKRSCNQQILLKLQQSHNFLRREAYAKSARLEKLRQKIRERKAKQTSSLQYIQEAEEALGEMTKRMDQVDATLKLVGKQEKTYSKLLTACDDYPAIDSHHLNRVKKELQFLTLKLRDLQKERAALAFEQHHLATTEFPQLRAACDENKRLHDAVLDRLERTKQRMAHDQANIEELYKVRQAIIDRVKSTAFDLKTNDTIELDKLMSVQATAETIAANKSQVAKTALEQCQSMCRRIIHATGLANMAAIHEKFSNREALNRSLDEQAALYEARLKQIKMSHSELESQMRALENVPKDTQDPRQLEDLARDAEASLSRVQQTYATQLHALNEVLVGISNVARLVGITDVRCPKRGLVPAAELWPPYQDKESRAMTLSHFETVSANTLIDVIRVCEERMVVIIDNNEHGRGDPDALYAQSRRISRRDSSVGLSSSPRIGTGKRRPKKDKRRNNLEPISPREREDLNVDMDSAYSTPSSTTSQLDSPREDDTSAVVLTRENIKVSSKHKVSVKKKELTSRPNYEDSINSM</sequence>
<feature type="compositionally biased region" description="Low complexity" evidence="2">
    <location>
        <begin position="352"/>
        <end position="369"/>
    </location>
</feature>
<keyword evidence="5" id="KW-1185">Reference proteome</keyword>
<feature type="compositionally biased region" description="Polar residues" evidence="2">
    <location>
        <begin position="562"/>
        <end position="574"/>
    </location>
</feature>
<evidence type="ECO:0000256" key="1">
    <source>
        <dbReference type="SAM" id="Coils"/>
    </source>
</evidence>
<proteinExistence type="predicted"/>
<dbReference type="PANTHER" id="PTHR19871:SF14">
    <property type="entry name" value="DUF4062 DOMAIN-CONTAINING PROTEIN"/>
    <property type="match status" value="1"/>
</dbReference>
<dbReference type="Gene3D" id="3.40.50.300">
    <property type="entry name" value="P-loop containing nucleotide triphosphate hydrolases"/>
    <property type="match status" value="1"/>
</dbReference>
<feature type="compositionally biased region" description="Basic residues" evidence="2">
    <location>
        <begin position="1456"/>
        <end position="1466"/>
    </location>
</feature>
<feature type="compositionally biased region" description="Polar residues" evidence="2">
    <location>
        <begin position="1488"/>
        <end position="1500"/>
    </location>
</feature>